<proteinExistence type="predicted"/>
<dbReference type="EMBL" id="KF823814">
    <property type="protein sequence ID" value="AIB06808.1"/>
    <property type="molecule type" value="Viral_cRNA"/>
</dbReference>
<keyword evidence="2" id="KW-0472">Membrane</keyword>
<dbReference type="Proteomes" id="UP000113864">
    <property type="component" value="Segment"/>
</dbReference>
<reference evidence="3 4" key="1">
    <citation type="journal article" date="2014" name="Virol. J.">
        <title>Viral metagenomic analysis of feces of wild small carnivores.</title>
        <authorList>
            <person name="Bodewes R."/>
            <person name="Ruiz-Gonzalez A."/>
            <person name="Schapendonk C.M."/>
            <person name="van den Brand J.M."/>
            <person name="Osterhaus A.D."/>
            <person name="Smits S.L."/>
        </authorList>
    </citation>
    <scope>NUCLEOTIDE SEQUENCE [LARGE SCALE GENOMIC DNA]</scope>
    <source>
        <strain evidence="3">S40</strain>
    </source>
</reference>
<organism evidence="3 4">
    <name type="scientific">Fox fecal rhabdovirus</name>
    <dbReference type="NCBI Taxonomy" id="1504569"/>
    <lineage>
        <taxon>Viruses</taxon>
        <taxon>Riboviria</taxon>
        <taxon>Orthornavirae</taxon>
        <taxon>Negarnaviricota</taxon>
        <taxon>Haploviricotina</taxon>
        <taxon>Monjiviricetes</taxon>
        <taxon>Mononegavirales</taxon>
        <taxon>Rhabdoviridae</taxon>
        <taxon>Rhabdoviridae incertae sedis</taxon>
        <taxon>Alphaplatrhavirus</taxon>
        <taxon>Alphaplatrhavirus vulpes</taxon>
    </lineage>
</organism>
<evidence type="ECO:0000256" key="1">
    <source>
        <dbReference type="SAM" id="MobiDB-lite"/>
    </source>
</evidence>
<feature type="transmembrane region" description="Helical" evidence="2">
    <location>
        <begin position="647"/>
        <end position="667"/>
    </location>
</feature>
<name>A0A060DAU5_9RHAB</name>
<evidence type="ECO:0000313" key="4">
    <source>
        <dbReference type="Proteomes" id="UP000113864"/>
    </source>
</evidence>
<dbReference type="GeneID" id="26631406"/>
<feature type="compositionally biased region" description="Low complexity" evidence="1">
    <location>
        <begin position="62"/>
        <end position="78"/>
    </location>
</feature>
<keyword evidence="2" id="KW-1133">Transmembrane helix</keyword>
<keyword evidence="4" id="KW-1185">Reference proteome</keyword>
<feature type="region of interest" description="Disordered" evidence="1">
    <location>
        <begin position="43"/>
        <end position="78"/>
    </location>
</feature>
<accession>A0A060DAU5</accession>
<evidence type="ECO:0000256" key="2">
    <source>
        <dbReference type="SAM" id="Phobius"/>
    </source>
</evidence>
<dbReference type="RefSeq" id="YP_009204556.1">
    <property type="nucleotide sequence ID" value="NC_028867.1"/>
</dbReference>
<evidence type="ECO:0000313" key="3">
    <source>
        <dbReference type="EMBL" id="AIB06808.1"/>
    </source>
</evidence>
<keyword evidence="2" id="KW-0812">Transmembrane</keyword>
<dbReference type="KEGG" id="vg:26631406"/>
<sequence length="669" mass="73116">MYHLIVLLVMLGQRAVAEPADIARAAKIIQYAEERLRNKTGLRIELSSRDPAQSAASPPDVPATKQPATKPAATTAAGTSAPIKVGLPESEYLRQVVEPWFTVCESKVPRTLTDVVHRILRKGDGKAHRMLRGTPNGDDHSVYTKFGSGISPAPSRLVVLSESLQEVQRPQLYRVSRLRSSSTPHRVVLCEVMSAFSPLNVEEMECTGVLGKLSDTSSVTLNVVDPGYVLTMIRVCSCSAMRVKRWTWTSFFNVKERLEDRWRIPPDPKECESHCEPIFAGEVTSAVRGSVPDYCYAWMSTCEVQGDVYQVSLGTAKFHRFLNQIRAPFIVDDPCTPSAPCKGSGDSLVLAKIEEDNPRFTTMNGELTPRYNWDTHKVYQVHLPGVTTSILDASCGFLHGGYVYYQLMSGRIVSVSVGTLQFGDKVKPPICTEWKGPYMPFVLPDSQVASTSEQLRQDLLHCQTRKEVVLNALATKRLPSITLFEGLGYKGSESYGLVSRKGLLYAAPCPSVEYTDLEHVEGNIWMVVNNGREVGCLDGGLNFAVKSGCVVNPNASVSILLGEWKVISDRDGKLLAEPIPKAGWGSIPALENISAAFGDYLASLEQPPLWDDGNGPIIIPTSNSTGDPVIHSGASSLWSSMSLASKITAILMPLLSLAVVVGIIMCCRR</sequence>
<protein>
    <submittedName>
        <fullName evidence="3">Glycoprotein</fullName>
    </submittedName>
</protein>